<keyword evidence="2" id="KW-1185">Reference proteome</keyword>
<organism evidence="1 2">
    <name type="scientific">Shewanella violacea (strain JCM 10179 / CIP 106290 / LMG 19151 / DSS12)</name>
    <dbReference type="NCBI Taxonomy" id="637905"/>
    <lineage>
        <taxon>Bacteria</taxon>
        <taxon>Pseudomonadati</taxon>
        <taxon>Pseudomonadota</taxon>
        <taxon>Gammaproteobacteria</taxon>
        <taxon>Alteromonadales</taxon>
        <taxon>Shewanellaceae</taxon>
        <taxon>Shewanella</taxon>
    </lineage>
</organism>
<proteinExistence type="predicted"/>
<accession>D4ZE34</accession>
<dbReference type="KEGG" id="svo:SVI_4124"/>
<dbReference type="HOGENOM" id="CLU_2013707_0_0_6"/>
<evidence type="ECO:0000313" key="2">
    <source>
        <dbReference type="Proteomes" id="UP000002350"/>
    </source>
</evidence>
<name>D4ZE34_SHEVD</name>
<dbReference type="Proteomes" id="UP000002350">
    <property type="component" value="Chromosome"/>
</dbReference>
<sequence>MDGELAVIYGYILAEVSILKEHLSTDIGGRHSCLSKWISHLIQVASLLKNQECAGHGTKNGGAFQWPGFEQALRALPQHQTSFAERSDIALLSHERMHASHALSIFPMFVRSFPGLNEKSPLR</sequence>
<dbReference type="EMBL" id="AP011177">
    <property type="protein sequence ID" value="BAJ04095.1"/>
    <property type="molecule type" value="Genomic_DNA"/>
</dbReference>
<dbReference type="AlphaFoldDB" id="D4ZE34"/>
<reference evidence="2" key="1">
    <citation type="journal article" date="2010" name="Mol. Biosyst.">
        <title>Complete genome sequence and comparative analysis of Shewanella violacea, a psychrophilic and piezophilic bacterium from deep sea floor sediments.</title>
        <authorList>
            <person name="Aono E."/>
            <person name="Baba T."/>
            <person name="Ara T."/>
            <person name="Nishi T."/>
            <person name="Nakamichi T."/>
            <person name="Inamoto E."/>
            <person name="Toyonaga H."/>
            <person name="Hasegawa M."/>
            <person name="Takai Y."/>
            <person name="Okumura Y."/>
            <person name="Baba M."/>
            <person name="Tomita M."/>
            <person name="Kato C."/>
            <person name="Oshima T."/>
            <person name="Nakasone K."/>
            <person name="Mori H."/>
        </authorList>
    </citation>
    <scope>NUCLEOTIDE SEQUENCE [LARGE SCALE GENOMIC DNA]</scope>
    <source>
        <strain evidence="2">JCM 10179 / CIP 106290 / LMG 19151 / DSS12</strain>
    </source>
</reference>
<protein>
    <submittedName>
        <fullName evidence="1">Uncharacterized protein</fullName>
    </submittedName>
</protein>
<gene>
    <name evidence="1" type="ordered locus">SVI_4124</name>
</gene>
<evidence type="ECO:0000313" key="1">
    <source>
        <dbReference type="EMBL" id="BAJ04095.1"/>
    </source>
</evidence>